<protein>
    <submittedName>
        <fullName evidence="2">Uncharacterized protein</fullName>
    </submittedName>
</protein>
<evidence type="ECO:0000256" key="1">
    <source>
        <dbReference type="SAM" id="MobiDB-lite"/>
    </source>
</evidence>
<name>A0A655ACF0_MYCTX</name>
<gene>
    <name evidence="2" type="ORF">ERS027661_03028</name>
</gene>
<sequence length="210" mass="23463">MRHGAERRDPILAGREQIRRARSAREITGARDLAGRVGAVSAPRAEIHHRSSARGGDHPRGLAREHALQMNLVQHKRLDKLGLDDWRDQLDRGFVRKNHGSFRRGPDISGETHSGQPPQELVGKLAQATQVTQILLVESKRFEELDHIGQPGGHDVGPARRKLAEEYLENRCARHSFGPVGLGHRHLVQVGEQRADVLADRHGCRLLLAR</sequence>
<evidence type="ECO:0000313" key="3">
    <source>
        <dbReference type="Proteomes" id="UP000049023"/>
    </source>
</evidence>
<accession>A0A655ACF0</accession>
<feature type="region of interest" description="Disordered" evidence="1">
    <location>
        <begin position="97"/>
        <end position="118"/>
    </location>
</feature>
<dbReference type="EMBL" id="CNFU01000728">
    <property type="protein sequence ID" value="CKS40283.1"/>
    <property type="molecule type" value="Genomic_DNA"/>
</dbReference>
<evidence type="ECO:0000313" key="2">
    <source>
        <dbReference type="EMBL" id="CKS40283.1"/>
    </source>
</evidence>
<reference evidence="2 3" key="1">
    <citation type="submission" date="2015-03" db="EMBL/GenBank/DDBJ databases">
        <authorList>
            <consortium name="Pathogen Informatics"/>
        </authorList>
    </citation>
    <scope>NUCLEOTIDE SEQUENCE [LARGE SCALE GENOMIC DNA]</scope>
    <source>
        <strain evidence="2 3">Bir 187</strain>
    </source>
</reference>
<dbReference type="AlphaFoldDB" id="A0A655ACF0"/>
<proteinExistence type="predicted"/>
<dbReference type="Proteomes" id="UP000049023">
    <property type="component" value="Unassembled WGS sequence"/>
</dbReference>
<organism evidence="2 3">
    <name type="scientific">Mycobacterium tuberculosis</name>
    <dbReference type="NCBI Taxonomy" id="1773"/>
    <lineage>
        <taxon>Bacteria</taxon>
        <taxon>Bacillati</taxon>
        <taxon>Actinomycetota</taxon>
        <taxon>Actinomycetes</taxon>
        <taxon>Mycobacteriales</taxon>
        <taxon>Mycobacteriaceae</taxon>
        <taxon>Mycobacterium</taxon>
        <taxon>Mycobacterium tuberculosis complex</taxon>
    </lineage>
</organism>